<comment type="caution">
    <text evidence="1">The sequence shown here is derived from an EMBL/GenBank/DDBJ whole genome shotgun (WGS) entry which is preliminary data.</text>
</comment>
<sequence length="1786" mass="192728">MERLPRRQQPRSLYDVWLQLEVDGGNMEELPRWLEDCTKALRRSGLRADAESKGGGGGGGAIPTGASGKLLPHVRRLVAVSEGEANDMVREWTALSSSTYSDGIAAFVERAVQPLGGRQRAARAVVEHYFRERRGAHGLFGALCRVAGDAAGQWHRPACEALRQLRRAGVPEQLVRRTLQALTDAAVSRCERLWLLEVSYLYCRCIGRCGHELGAEERQCWSDLLEYYLRQWPSPWMVEGDVRASAVSVCLFIETLGIGQSVMTSAQNGAQANQAPPWRRWQDAELQALAHRLYRQAGESATLIDDDGSRSDALQDVLYLVALLATVKCSRRDGERDPASEHLSFTPATFLAAMRALQWLATEALADTLAVQASSIELRSERLRTTLGSAMDVILEAYRFPVMSAVTDSPVRAAWEQVVRATAALLRDNTVLSEIFWRAVWDTQEQRDRRMAHKSPHGLDGLRQVAAQALPHSAWAFWTLVEAAVNNTKDAGAAARWLQDDCLTYAEPVEFCEHLRPIGGCGHDADGYLVQLVEAEAELALSAVPTGVRVPRGARALLYEEYGVLVWKVRWNAVRAAPHSVDGLWALARMLAWGADRSASATARDPMTAMTSVALRAVPPVLARMGDGVANDDLHTGASADVEVAASAVAAHLSMRITASEWNAHLVGPVRTALRCCCMQRPGVPLEKTWAALRWLLCAWAHRPAGADLVMDGTVTPSEWLTLERLHADATWREAVFSALARRAHDDAQGAEAHSMEAEVGSLLEAARCSILDAERHPYLQHVGNGLEASEAHIRALLPNAATPTPSAIASTSTPDTDLRALLTTLAWLGGVACKQWAQRRASGSIVGDDSARPLTELCADAKVTQALLRLSLAEHGATAEGIACGDGALSLPLRLTHLPYRTAVARLASHVLVCFSALHPTGGLGDRRLWDANAPSSLWPVPFSNTIARHTAAAVARGATAPLIWLSSESAPMETLLAAESAVGATDSKRDDFSTGGLLSAIADAAIPPASRQGGATPSWRSLLAMIALRNALPEVSLVERVHLTERLSTAAWPSLGERLERSTGASGTEAAQWAVTLMCVLEVMAGADGAGTDAEDGEAAAAIRERVRQLEERVFGAIFKCMGVSLAKTAGAAAEPATTECRMRWPAHLSREEREAAADDSALIDRMLAGLLTESLTLWAADALRGQTVEHAEGAVRDRLRFGDAALLLAQVALAIGLRYALWRVLSGNTHIDVSVSTLAQLLQRLLLLLRGQETPTVAAALVWSETLVDVGWHLQHRSSRETLPPEAASQLVECCCARIESVIAVHSTAVEPAPASAALLVTERLLSVLAYVLRLATASDVAATTAVRTAIAVLRWQPTHPTVFESVCIVVQSMRATVTLAQHADATELVPLLYRVHEVVARRARRASLALANALLALSVASTEWAVQVAQRGLTMLSATPPPAAAAAANERSESPSAYPPAEHALWVAKVRLYAVLLAATVAGAPMRARPEVRRRLQREVYAFVAGLGGMPAWPTLRSPVTSAQSAVKAKGAADVLGPHHLSPIAWEAFQAQCLLAEALTRSADDVGAEVMFDALEENLSPLFVSQLARCVAESLSAVLRMVRAHHLPRSPVEPPQQEWNGDAVSRRQPAALPTLYSSLACLLTVAVALSPRYPMFVPSMSVARDTPSLGTLLGIVAHVTTERPPLRALLVEMSLTALTQHVWTYIERGEMSVGVLHECLNRLNVIANRLEDGGDDPCEGDAEGARHFCRAVLQFLERQRAQMAAVQTVAPRRAFLAESWRE</sequence>
<dbReference type="Proteomes" id="UP001301350">
    <property type="component" value="Unassembled WGS sequence"/>
</dbReference>
<reference evidence="1 2" key="1">
    <citation type="submission" date="2022-07" db="EMBL/GenBank/DDBJ databases">
        <title>Genome-wide signatures of adaptation to extreme environments.</title>
        <authorList>
            <person name="Cho C.H."/>
            <person name="Yoon H.S."/>
        </authorList>
    </citation>
    <scope>NUCLEOTIDE SEQUENCE [LARGE SCALE GENOMIC DNA]</scope>
    <source>
        <strain evidence="1 2">DBV 063 E5</strain>
    </source>
</reference>
<protein>
    <submittedName>
        <fullName evidence="1">Uncharacterized protein</fullName>
    </submittedName>
</protein>
<keyword evidence="2" id="KW-1185">Reference proteome</keyword>
<name>A0AAV9IT85_CYACA</name>
<gene>
    <name evidence="1" type="ORF">CDCA_CDCA05G1508</name>
</gene>
<evidence type="ECO:0000313" key="2">
    <source>
        <dbReference type="Proteomes" id="UP001301350"/>
    </source>
</evidence>
<evidence type="ECO:0000313" key="1">
    <source>
        <dbReference type="EMBL" id="KAK4535483.1"/>
    </source>
</evidence>
<proteinExistence type="predicted"/>
<accession>A0AAV9IT85</accession>
<organism evidence="1 2">
    <name type="scientific">Cyanidium caldarium</name>
    <name type="common">Red alga</name>
    <dbReference type="NCBI Taxonomy" id="2771"/>
    <lineage>
        <taxon>Eukaryota</taxon>
        <taxon>Rhodophyta</taxon>
        <taxon>Bangiophyceae</taxon>
        <taxon>Cyanidiales</taxon>
        <taxon>Cyanidiaceae</taxon>
        <taxon>Cyanidium</taxon>
    </lineage>
</organism>
<dbReference type="EMBL" id="JANCYW010000005">
    <property type="protein sequence ID" value="KAK4535483.1"/>
    <property type="molecule type" value="Genomic_DNA"/>
</dbReference>